<dbReference type="Proteomes" id="UP001420932">
    <property type="component" value="Unassembled WGS sequence"/>
</dbReference>
<dbReference type="Pfam" id="PF23622">
    <property type="entry name" value="LRR_At1g61320_AtMIF1"/>
    <property type="match status" value="1"/>
</dbReference>
<proteinExistence type="predicted"/>
<reference evidence="2 3" key="1">
    <citation type="submission" date="2024-01" db="EMBL/GenBank/DDBJ databases">
        <title>Genome assemblies of Stephania.</title>
        <authorList>
            <person name="Yang L."/>
        </authorList>
    </citation>
    <scope>NUCLEOTIDE SEQUENCE [LARGE SCALE GENOMIC DNA]</scope>
    <source>
        <strain evidence="2">YNDBR</strain>
        <tissue evidence="2">Leaf</tissue>
    </source>
</reference>
<dbReference type="Gene3D" id="3.80.10.10">
    <property type="entry name" value="Ribonuclease Inhibitor"/>
    <property type="match status" value="1"/>
</dbReference>
<dbReference type="InterPro" id="IPR050232">
    <property type="entry name" value="FBL13/AtMIF1-like"/>
</dbReference>
<evidence type="ECO:0000313" key="2">
    <source>
        <dbReference type="EMBL" id="KAK9092360.1"/>
    </source>
</evidence>
<accession>A0AAP0EHM7</accession>
<dbReference type="PANTHER" id="PTHR31900">
    <property type="entry name" value="F-BOX/RNI SUPERFAMILY PROTEIN-RELATED"/>
    <property type="match status" value="1"/>
</dbReference>
<name>A0AAP0EHM7_9MAGN</name>
<gene>
    <name evidence="2" type="ORF">Syun_027271</name>
</gene>
<dbReference type="InterPro" id="IPR055357">
    <property type="entry name" value="LRR_At1g61320_AtMIF1"/>
</dbReference>
<keyword evidence="3" id="KW-1185">Reference proteome</keyword>
<protein>
    <recommendedName>
        <fullName evidence="1">At1g61320/AtMIF1 LRR domain-containing protein</fullName>
    </recommendedName>
</protein>
<dbReference type="PANTHER" id="PTHR31900:SF30">
    <property type="entry name" value="SUPERFAMILY PROTEIN, PUTATIVE-RELATED"/>
    <property type="match status" value="1"/>
</dbReference>
<dbReference type="SUPFAM" id="SSF52058">
    <property type="entry name" value="L domain-like"/>
    <property type="match status" value="1"/>
</dbReference>
<feature type="domain" description="At1g61320/AtMIF1 LRR" evidence="1">
    <location>
        <begin position="440"/>
        <end position="569"/>
    </location>
</feature>
<evidence type="ECO:0000313" key="3">
    <source>
        <dbReference type="Proteomes" id="UP001420932"/>
    </source>
</evidence>
<evidence type="ECO:0000259" key="1">
    <source>
        <dbReference type="Pfam" id="PF23622"/>
    </source>
</evidence>
<comment type="caution">
    <text evidence="2">The sequence shown here is derived from an EMBL/GenBank/DDBJ whole genome shotgun (WGS) entry which is preliminary data.</text>
</comment>
<dbReference type="AlphaFoldDB" id="A0AAP0EHM7"/>
<sequence length="731" mass="84672">MSSCSSKICFNPDCKESSSSSSVSERPRKGWRIRSGELVELCGRSALEALYVAPSLDQVKNESGAAPRKAEQLAEFGVLHVKSVYDLDVHCPSYDDWDDLFVVPKRLFACPSIKSLKMRTCQFNPLQTFGGLKFLRFLYLKEACTSNKAFKASQANLENCLLLEELILQDSFCEYEMRILAPEDSQLKSLLVINSHLCDSDSHESNAARKIEVAVPNLKKVHFYGRLFDNYKFQNHLSLEEVCIDSTMHKRDEENKVLEDYFDHLRLLRDACNFKILTIYDEVIANVSELGKRYDRKDELLFNLPITLPNVQELQICLGTTLTKKCLVDVYAFFNNVRFLKLENLFIEVGYHDYGDMYESYCLRRESKERKGDGSFSNSSSADEELETFGEERLEASMVMSEFAEIEFALNKSIYDLDVYCPSYDDWDDLFVVLKRLFACPSITSLKLRTCQFNPPQTFGGLKSLRFLYLKEACISNKAFKATLENCLLLEELTLQDSFCEYEMRILAPEDSQHKSLLVINSHQSDSDSHEPNAARKIEVAVPTLKKVDFYGRLFDNYKFQNHLSLEEVCIDSTTHKRDEENKVLEDYFDHLRLLRDACNIKILTIYDELGKRYDRKDELLFNLPITMPNVQELQICLGTTLTKKCLVDVYAFFNNVRFPKLLELNKHLVTTDQTACLVDMVDVDEHQLFNTENLLISFPNLQEIYIQLRNPFDEYRLLFIWNFFNCTITP</sequence>
<dbReference type="EMBL" id="JBBNAF010000012">
    <property type="protein sequence ID" value="KAK9092360.1"/>
    <property type="molecule type" value="Genomic_DNA"/>
</dbReference>
<organism evidence="2 3">
    <name type="scientific">Stephania yunnanensis</name>
    <dbReference type="NCBI Taxonomy" id="152371"/>
    <lineage>
        <taxon>Eukaryota</taxon>
        <taxon>Viridiplantae</taxon>
        <taxon>Streptophyta</taxon>
        <taxon>Embryophyta</taxon>
        <taxon>Tracheophyta</taxon>
        <taxon>Spermatophyta</taxon>
        <taxon>Magnoliopsida</taxon>
        <taxon>Ranunculales</taxon>
        <taxon>Menispermaceae</taxon>
        <taxon>Menispermoideae</taxon>
        <taxon>Cissampelideae</taxon>
        <taxon>Stephania</taxon>
    </lineage>
</organism>
<dbReference type="InterPro" id="IPR032675">
    <property type="entry name" value="LRR_dom_sf"/>
</dbReference>